<keyword evidence="3" id="KW-1185">Reference proteome</keyword>
<organism evidence="2 3">
    <name type="scientific">Paenibacillus typhae</name>
    <dbReference type="NCBI Taxonomy" id="1174501"/>
    <lineage>
        <taxon>Bacteria</taxon>
        <taxon>Bacillati</taxon>
        <taxon>Bacillota</taxon>
        <taxon>Bacilli</taxon>
        <taxon>Bacillales</taxon>
        <taxon>Paenibacillaceae</taxon>
        <taxon>Paenibacillus</taxon>
    </lineage>
</organism>
<dbReference type="Pfam" id="PF00128">
    <property type="entry name" value="Alpha-amylase"/>
    <property type="match status" value="1"/>
</dbReference>
<dbReference type="SMART" id="SM00642">
    <property type="entry name" value="Aamy"/>
    <property type="match status" value="1"/>
</dbReference>
<dbReference type="STRING" id="1174501.SAMN05216192_104123"/>
<dbReference type="InterPro" id="IPR041331">
    <property type="entry name" value="Bac_A_amyl_C"/>
</dbReference>
<evidence type="ECO:0000259" key="1">
    <source>
        <dbReference type="SMART" id="SM00642"/>
    </source>
</evidence>
<gene>
    <name evidence="2" type="ORF">SAMN05216192_104123</name>
</gene>
<dbReference type="InterPro" id="IPR017853">
    <property type="entry name" value="GH"/>
</dbReference>
<dbReference type="PANTHER" id="PTHR47786:SF2">
    <property type="entry name" value="GLYCOSYL HYDROLASE FAMILY 13 CATALYTIC DOMAIN-CONTAINING PROTEIN"/>
    <property type="match status" value="1"/>
</dbReference>
<protein>
    <submittedName>
        <fullName evidence="2">Maltogenic amylase</fullName>
    </submittedName>
</protein>
<dbReference type="RefSeq" id="WP_090712914.1">
    <property type="nucleotide sequence ID" value="NZ_CBCSKY010000004.1"/>
</dbReference>
<proteinExistence type="predicted"/>
<dbReference type="OrthoDB" id="9761875at2"/>
<dbReference type="InterPro" id="IPR006047">
    <property type="entry name" value="GH13_cat_dom"/>
</dbReference>
<dbReference type="GO" id="GO:0005975">
    <property type="term" value="P:carbohydrate metabolic process"/>
    <property type="evidence" value="ECO:0007669"/>
    <property type="project" value="InterPro"/>
</dbReference>
<reference evidence="3" key="1">
    <citation type="submission" date="2016-10" db="EMBL/GenBank/DDBJ databases">
        <authorList>
            <person name="Varghese N."/>
            <person name="Submissions S."/>
        </authorList>
    </citation>
    <scope>NUCLEOTIDE SEQUENCE [LARGE SCALE GENOMIC DNA]</scope>
    <source>
        <strain evidence="3">CGMCC 1.11012</strain>
    </source>
</reference>
<feature type="domain" description="Glycosyl hydrolase family 13 catalytic" evidence="1">
    <location>
        <begin position="11"/>
        <end position="348"/>
    </location>
</feature>
<dbReference type="Proteomes" id="UP000199050">
    <property type="component" value="Unassembled WGS sequence"/>
</dbReference>
<dbReference type="AlphaFoldDB" id="A0A1G8J9M8"/>
<evidence type="ECO:0000313" key="3">
    <source>
        <dbReference type="Proteomes" id="UP000199050"/>
    </source>
</evidence>
<dbReference type="Gene3D" id="2.60.40.1180">
    <property type="entry name" value="Golgi alpha-mannosidase II"/>
    <property type="match status" value="1"/>
</dbReference>
<dbReference type="PANTHER" id="PTHR47786">
    <property type="entry name" value="ALPHA-1,4-GLUCAN:MALTOSE-1-PHOSPHATE MALTOSYLTRANSFERASE"/>
    <property type="match status" value="1"/>
</dbReference>
<dbReference type="CDD" id="cd11313">
    <property type="entry name" value="AmyAc_arch_bac_AmyA"/>
    <property type="match status" value="1"/>
</dbReference>
<dbReference type="SUPFAM" id="SSF51445">
    <property type="entry name" value="(Trans)glycosidases"/>
    <property type="match status" value="1"/>
</dbReference>
<dbReference type="Pfam" id="PF18612">
    <property type="entry name" value="Bac_A_amyl_C"/>
    <property type="match status" value="1"/>
</dbReference>
<dbReference type="EMBL" id="FNDX01000004">
    <property type="protein sequence ID" value="SDI27791.1"/>
    <property type="molecule type" value="Genomic_DNA"/>
</dbReference>
<name>A0A1G8J9M8_9BACL</name>
<dbReference type="InterPro" id="IPR013780">
    <property type="entry name" value="Glyco_hydro_b"/>
</dbReference>
<sequence length="429" mass="48233">MAKHTAKSLRSSVVYSVYVRNHSEEGSFRTVERDLGRIRSLGVDMIWLLPVHPIGMAERKGGLGSPYANQDYREINPELGTLEDFKSLVGAIHEHGMKCIIDVVYNHTSPDSVLVKEHPEFFYRTPDGKLGNKAGDWADIVDLDYNCPELWDYQIETLKGWAGIVDGFRCDVAPLLPLAFWERAVNEVREVNPGCLWLAESIEPDFIMHLRSLGLTGLSDAETLQAFDACYDYDVYPYYSGYLAGEMTLASYVEKMNAQEYLYPDNYIKLRFLENHDRPRAKSLIPDEQSLINWTAFLYFQKGMTLIYGGQETANTVCPDLFDKDTVSWDTGTDLSWLFAALYPVKQKAIMSEGICHLRAVEEEDIVAGTYTWGSRKLAGVFSLKGRQAEVDTGLPDGSYQSLIDGSEVTVYGGGKLFCAGRPVIIEQV</sequence>
<evidence type="ECO:0000313" key="2">
    <source>
        <dbReference type="EMBL" id="SDI27791.1"/>
    </source>
</evidence>
<dbReference type="Gene3D" id="3.20.20.80">
    <property type="entry name" value="Glycosidases"/>
    <property type="match status" value="1"/>
</dbReference>
<accession>A0A1G8J9M8</accession>